<evidence type="ECO:0000313" key="3">
    <source>
        <dbReference type="EMBL" id="KAK5096998.1"/>
    </source>
</evidence>
<keyword evidence="2" id="KW-1133">Transmembrane helix</keyword>
<evidence type="ECO:0008006" key="5">
    <source>
        <dbReference type="Google" id="ProtNLM"/>
    </source>
</evidence>
<dbReference type="Gene3D" id="2.120.10.70">
    <property type="entry name" value="Fucose-specific lectin"/>
    <property type="match status" value="1"/>
</dbReference>
<organism evidence="3 4">
    <name type="scientific">Lithohypha guttulata</name>
    <dbReference type="NCBI Taxonomy" id="1690604"/>
    <lineage>
        <taxon>Eukaryota</taxon>
        <taxon>Fungi</taxon>
        <taxon>Dikarya</taxon>
        <taxon>Ascomycota</taxon>
        <taxon>Pezizomycotina</taxon>
        <taxon>Eurotiomycetes</taxon>
        <taxon>Chaetothyriomycetidae</taxon>
        <taxon>Chaetothyriales</taxon>
        <taxon>Trichomeriaceae</taxon>
        <taxon>Lithohypha</taxon>
    </lineage>
</organism>
<keyword evidence="2" id="KW-0472">Membrane</keyword>
<evidence type="ECO:0000256" key="1">
    <source>
        <dbReference type="SAM" id="MobiDB-lite"/>
    </source>
</evidence>
<feature type="compositionally biased region" description="Low complexity" evidence="1">
    <location>
        <begin position="33"/>
        <end position="52"/>
    </location>
</feature>
<accession>A0ABR0KHY3</accession>
<sequence>MSTSKYGTQASDHYRRESEKTMPASDYEYFQFSPAVARSPPTPSTPSGTAPPLDAGAHSPISPPLGSDPPQASETGAAPRSVEHHAYYPEVVPAEHRITPKAPEYQRTPDHGEKEAYFAPKNYHQALVSEATVAGRFSEAQEDPICTHSQPEQKKRCLFGLSKKGFIIAIVALILAIVAIAVGVGVGVGIGSHHSSASSNATTDGDPNYTIGGALNPQYYSRQGAFNGSGVALTDVNFGLDNSIYVFYQTYTGEIQQLVYGADGSWKFVTQVATDAKNSTPLSTVAYISADSIATWHLFYVSEENVLKQRIQTNESQFQTNIWDDGPLNDLDLKVNDADTVGMQACYFGNYYGSLTNYNDANFSTSNSTPTTGINIWYAADDSTFEQYDWTAGQKQWNPTRTWPNMNTHAGIGCQSWLTNTTSYVFMVDNNNTLGIWWKDINTNITSTPSHPINEYTLLEDIRIHDVHPSTSIGYTDFMIYQSKDYTINGVNITWAAENTAFAPARDATSSAIESSSDDYDAWALQPQDRAIGGTHMAITGSIPASGGRQELLFYQQNGDDLRLGKRDAGGGDFSFIAVPLTSEDIAKSLELERLPAR</sequence>
<feature type="transmembrane region" description="Helical" evidence="2">
    <location>
        <begin position="165"/>
        <end position="190"/>
    </location>
</feature>
<feature type="region of interest" description="Disordered" evidence="1">
    <location>
        <begin position="1"/>
        <end position="79"/>
    </location>
</feature>
<dbReference type="EMBL" id="JAVRRG010000020">
    <property type="protein sequence ID" value="KAK5096998.1"/>
    <property type="molecule type" value="Genomic_DNA"/>
</dbReference>
<keyword evidence="4" id="KW-1185">Reference proteome</keyword>
<reference evidence="3 4" key="1">
    <citation type="submission" date="2023-08" db="EMBL/GenBank/DDBJ databases">
        <title>Black Yeasts Isolated from many extreme environments.</title>
        <authorList>
            <person name="Coleine C."/>
            <person name="Stajich J.E."/>
            <person name="Selbmann L."/>
        </authorList>
    </citation>
    <scope>NUCLEOTIDE SEQUENCE [LARGE SCALE GENOMIC DNA]</scope>
    <source>
        <strain evidence="3 4">CCFEE 5885</strain>
    </source>
</reference>
<evidence type="ECO:0000313" key="4">
    <source>
        <dbReference type="Proteomes" id="UP001345013"/>
    </source>
</evidence>
<keyword evidence="2" id="KW-0812">Transmembrane</keyword>
<name>A0ABR0KHY3_9EURO</name>
<feature type="compositionally biased region" description="Polar residues" evidence="1">
    <location>
        <begin position="1"/>
        <end position="11"/>
    </location>
</feature>
<dbReference type="Proteomes" id="UP001345013">
    <property type="component" value="Unassembled WGS sequence"/>
</dbReference>
<gene>
    <name evidence="3" type="ORF">LTR24_002439</name>
</gene>
<dbReference type="SUPFAM" id="SSF89372">
    <property type="entry name" value="Fucose-specific lectin"/>
    <property type="match status" value="1"/>
</dbReference>
<evidence type="ECO:0000256" key="2">
    <source>
        <dbReference type="SAM" id="Phobius"/>
    </source>
</evidence>
<protein>
    <recommendedName>
        <fullName evidence="5">Fucose-specific lectin</fullName>
    </recommendedName>
</protein>
<comment type="caution">
    <text evidence="3">The sequence shown here is derived from an EMBL/GenBank/DDBJ whole genome shotgun (WGS) entry which is preliminary data.</text>
</comment>
<proteinExistence type="predicted"/>